<dbReference type="InterPro" id="IPR030830">
    <property type="entry name" value="Myo_inos_IolC"/>
</dbReference>
<sequence>MSKIALQQNRSLDVIVLGRAGVDLYARESNKDMADISGFNKFVGGSAANIAVAVSKLGGKSGFVGCVADDAFGDYVKGYMLAQGINLDGLMTDASGSRTSVAFTEMKPTDCTVLIYRNNASDLTIKPEQVSQAYIASAKILVVTGTALSTSPSREASLLAMEFARRNNTVVVLDIDYRPYSWRTDVDASIYYGIAAALSDIVIGNREEFDMMETVLAPSNKDDDMTAKLFLHGNTQILVIKAGELGSKVYCQASEKFQQGIYHVDAQKPFGSGDAFAGALIWTLVNDGELEEGIKHGSAAAAINVSGNSCTEAMPTKKQLFDFIKANKQDLAVRRK</sequence>
<dbReference type="PANTHER" id="PTHR43085">
    <property type="entry name" value="HEXOKINASE FAMILY MEMBER"/>
    <property type="match status" value="1"/>
</dbReference>
<dbReference type="Pfam" id="PF00294">
    <property type="entry name" value="PfkB"/>
    <property type="match status" value="1"/>
</dbReference>
<keyword evidence="3" id="KW-0547">Nucleotide-binding</keyword>
<dbReference type="SUPFAM" id="SSF53613">
    <property type="entry name" value="Ribokinase-like"/>
    <property type="match status" value="1"/>
</dbReference>
<dbReference type="RefSeq" id="WP_248943138.1">
    <property type="nucleotide sequence ID" value="NZ_JAKIKS010000196.1"/>
</dbReference>
<protein>
    <submittedName>
        <fullName evidence="7">5-dehydro-2-deoxygluconokinase</fullName>
        <ecNumber evidence="7">2.7.1.92</ecNumber>
    </submittedName>
</protein>
<dbReference type="HAMAP" id="MF_01668">
    <property type="entry name" value="IolC"/>
    <property type="match status" value="1"/>
</dbReference>
<keyword evidence="4" id="KW-0418">Kinase</keyword>
<accession>A0ABT0LKL0</accession>
<dbReference type="InterPro" id="IPR023314">
    <property type="entry name" value="Myo_inos_IolC-like_sf"/>
</dbReference>
<dbReference type="GO" id="GO:0047590">
    <property type="term" value="F:5-dehydro-2-deoxygluconokinase activity"/>
    <property type="evidence" value="ECO:0007669"/>
    <property type="project" value="UniProtKB-EC"/>
</dbReference>
<dbReference type="EMBL" id="JAKIKS010000196">
    <property type="protein sequence ID" value="MCL1127701.1"/>
    <property type="molecule type" value="Genomic_DNA"/>
</dbReference>
<dbReference type="InterPro" id="IPR022841">
    <property type="entry name" value="DKG_kinase_firmi"/>
</dbReference>
<keyword evidence="5" id="KW-0067">ATP-binding</keyword>
<evidence type="ECO:0000256" key="1">
    <source>
        <dbReference type="ARBA" id="ARBA00010688"/>
    </source>
</evidence>
<dbReference type="InterPro" id="IPR011611">
    <property type="entry name" value="PfkB_dom"/>
</dbReference>
<evidence type="ECO:0000313" key="8">
    <source>
        <dbReference type="Proteomes" id="UP001203423"/>
    </source>
</evidence>
<dbReference type="NCBIfam" id="TIGR04382">
    <property type="entry name" value="myo_inos_iolC_N"/>
    <property type="match status" value="1"/>
</dbReference>
<dbReference type="CDD" id="cd01166">
    <property type="entry name" value="KdgK"/>
    <property type="match status" value="1"/>
</dbReference>
<evidence type="ECO:0000256" key="2">
    <source>
        <dbReference type="ARBA" id="ARBA00022679"/>
    </source>
</evidence>
<keyword evidence="8" id="KW-1185">Reference proteome</keyword>
<evidence type="ECO:0000256" key="3">
    <source>
        <dbReference type="ARBA" id="ARBA00022741"/>
    </source>
</evidence>
<dbReference type="InterPro" id="IPR050306">
    <property type="entry name" value="PfkB_Carbo_kinase"/>
</dbReference>
<comment type="similarity">
    <text evidence="1">Belongs to the carbohydrate kinase PfkB family.</text>
</comment>
<proteinExistence type="inferred from homology"/>
<dbReference type="Gene3D" id="2.20.150.10">
    <property type="entry name" value="putative 5-dehydro-2- deoxygluconokinase"/>
    <property type="match status" value="1"/>
</dbReference>
<evidence type="ECO:0000259" key="6">
    <source>
        <dbReference type="Pfam" id="PF00294"/>
    </source>
</evidence>
<organism evidence="7 8">
    <name type="scientific">Shewanella surugensis</name>
    <dbReference type="NCBI Taxonomy" id="212020"/>
    <lineage>
        <taxon>Bacteria</taxon>
        <taxon>Pseudomonadati</taxon>
        <taxon>Pseudomonadota</taxon>
        <taxon>Gammaproteobacteria</taxon>
        <taxon>Alteromonadales</taxon>
        <taxon>Shewanellaceae</taxon>
        <taxon>Shewanella</taxon>
    </lineage>
</organism>
<dbReference type="PANTHER" id="PTHR43085:SF49">
    <property type="entry name" value="5-DEHYDRO-2-DEOXYGLUCONOKINASE"/>
    <property type="match status" value="1"/>
</dbReference>
<name>A0ABT0LKL0_9GAMM</name>
<dbReference type="InterPro" id="IPR029056">
    <property type="entry name" value="Ribokinase-like"/>
</dbReference>
<dbReference type="Gene3D" id="3.40.1190.20">
    <property type="match status" value="1"/>
</dbReference>
<dbReference type="EC" id="2.7.1.92" evidence="7"/>
<reference evidence="7 8" key="1">
    <citation type="submission" date="2022-01" db="EMBL/GenBank/DDBJ databases">
        <title>Whole genome-based taxonomy of the Shewanellaceae.</title>
        <authorList>
            <person name="Martin-Rodriguez A.J."/>
        </authorList>
    </citation>
    <scope>NUCLEOTIDE SEQUENCE [LARGE SCALE GENOMIC DNA]</scope>
    <source>
        <strain evidence="7 8">DSM 17177</strain>
    </source>
</reference>
<keyword evidence="2 7" id="KW-0808">Transferase</keyword>
<comment type="caution">
    <text evidence="7">The sequence shown here is derived from an EMBL/GenBank/DDBJ whole genome shotgun (WGS) entry which is preliminary data.</text>
</comment>
<evidence type="ECO:0000256" key="5">
    <source>
        <dbReference type="ARBA" id="ARBA00022840"/>
    </source>
</evidence>
<evidence type="ECO:0000313" key="7">
    <source>
        <dbReference type="EMBL" id="MCL1127701.1"/>
    </source>
</evidence>
<dbReference type="Proteomes" id="UP001203423">
    <property type="component" value="Unassembled WGS sequence"/>
</dbReference>
<evidence type="ECO:0000256" key="4">
    <source>
        <dbReference type="ARBA" id="ARBA00022777"/>
    </source>
</evidence>
<feature type="domain" description="Carbohydrate kinase PfkB" evidence="6">
    <location>
        <begin position="13"/>
        <end position="316"/>
    </location>
</feature>
<gene>
    <name evidence="7" type="primary">iolC</name>
    <name evidence="7" type="ORF">L2764_25310</name>
</gene>